<keyword evidence="1" id="KW-0472">Membrane</keyword>
<protein>
    <submittedName>
        <fullName evidence="2">Uncharacterized protein</fullName>
    </submittedName>
</protein>
<comment type="caution">
    <text evidence="2">The sequence shown here is derived from an EMBL/GenBank/DDBJ whole genome shotgun (WGS) entry which is preliminary data.</text>
</comment>
<feature type="transmembrane region" description="Helical" evidence="1">
    <location>
        <begin position="12"/>
        <end position="33"/>
    </location>
</feature>
<reference evidence="2 3" key="1">
    <citation type="submission" date="2015-12" db="EMBL/GenBank/DDBJ databases">
        <title>Bacillus cereus Group isolate.</title>
        <authorList>
            <person name="Kovac J."/>
        </authorList>
    </citation>
    <scope>NUCLEOTIDE SEQUENCE [LARGE SCALE GENOMIC DNA]</scope>
    <source>
        <strain evidence="2 3">FSL W8-0275</strain>
    </source>
</reference>
<organism evidence="2 3">
    <name type="scientific">Bacillus cereus</name>
    <dbReference type="NCBI Taxonomy" id="1396"/>
    <lineage>
        <taxon>Bacteria</taxon>
        <taxon>Bacillati</taxon>
        <taxon>Bacillota</taxon>
        <taxon>Bacilli</taxon>
        <taxon>Bacillales</taxon>
        <taxon>Bacillaceae</taxon>
        <taxon>Bacillus</taxon>
        <taxon>Bacillus cereus group</taxon>
    </lineage>
</organism>
<keyword evidence="1" id="KW-0812">Transmembrane</keyword>
<feature type="transmembrane region" description="Helical" evidence="1">
    <location>
        <begin position="39"/>
        <end position="58"/>
    </location>
</feature>
<evidence type="ECO:0000256" key="1">
    <source>
        <dbReference type="SAM" id="Phobius"/>
    </source>
</evidence>
<accession>A0A150B7L9</accession>
<dbReference type="RefSeq" id="WP_000739923.1">
    <property type="nucleotide sequence ID" value="NZ_LOMT01000004.1"/>
</dbReference>
<gene>
    <name evidence="2" type="ORF">AT274_00060</name>
</gene>
<dbReference type="Proteomes" id="UP000075591">
    <property type="component" value="Unassembled WGS sequence"/>
</dbReference>
<evidence type="ECO:0000313" key="2">
    <source>
        <dbReference type="EMBL" id="KXY03880.1"/>
    </source>
</evidence>
<evidence type="ECO:0000313" key="3">
    <source>
        <dbReference type="Proteomes" id="UP000075591"/>
    </source>
</evidence>
<dbReference type="PROSITE" id="PS51257">
    <property type="entry name" value="PROKAR_LIPOPROTEIN"/>
    <property type="match status" value="1"/>
</dbReference>
<sequence length="69" mass="8044">MKKNLTKSEIKSNILAYAPSALAALLFTVGCYLHDYKKTMVIFLLLFLFNLIQTYRYIKKIKQIDKKPS</sequence>
<dbReference type="AlphaFoldDB" id="A0A150B7L9"/>
<proteinExistence type="predicted"/>
<name>A0A150B7L9_BACCE</name>
<dbReference type="EMBL" id="LOMT01000004">
    <property type="protein sequence ID" value="KXY03880.1"/>
    <property type="molecule type" value="Genomic_DNA"/>
</dbReference>
<keyword evidence="1" id="KW-1133">Transmembrane helix</keyword>
<dbReference type="PATRIC" id="fig|1396.435.peg.866"/>